<keyword evidence="8 9" id="KW-0472">Membrane</keyword>
<dbReference type="PANTHER" id="PTHR30413">
    <property type="entry name" value="INNER MEMBRANE TRANSPORT PERMEASE"/>
    <property type="match status" value="1"/>
</dbReference>
<evidence type="ECO:0000313" key="11">
    <source>
        <dbReference type="EMBL" id="PAT06366.1"/>
    </source>
</evidence>
<feature type="transmembrane region" description="Helical" evidence="9">
    <location>
        <begin position="281"/>
        <end position="302"/>
    </location>
</feature>
<evidence type="ECO:0000256" key="6">
    <source>
        <dbReference type="ARBA" id="ARBA00022692"/>
    </source>
</evidence>
<dbReference type="InterPro" id="IPR047817">
    <property type="entry name" value="ABC2_TM_bact-type"/>
</dbReference>
<evidence type="ECO:0000256" key="9">
    <source>
        <dbReference type="RuleBase" id="RU361157"/>
    </source>
</evidence>
<keyword evidence="4 9" id="KW-1003">Cell membrane</keyword>
<dbReference type="Pfam" id="PF01061">
    <property type="entry name" value="ABC2_membrane"/>
    <property type="match status" value="1"/>
</dbReference>
<dbReference type="Proteomes" id="UP000218281">
    <property type="component" value="Unassembled WGS sequence"/>
</dbReference>
<name>A0ABX4HAJ9_9CORY</name>
<feature type="transmembrane region" description="Helical" evidence="9">
    <location>
        <begin position="188"/>
        <end position="211"/>
    </location>
</feature>
<proteinExistence type="inferred from homology"/>
<feature type="transmembrane region" description="Helical" evidence="9">
    <location>
        <begin position="163"/>
        <end position="182"/>
    </location>
</feature>
<keyword evidence="7 9" id="KW-1133">Transmembrane helix</keyword>
<evidence type="ECO:0000313" key="12">
    <source>
        <dbReference type="Proteomes" id="UP000218281"/>
    </source>
</evidence>
<evidence type="ECO:0000256" key="4">
    <source>
        <dbReference type="ARBA" id="ARBA00022475"/>
    </source>
</evidence>
<comment type="subcellular location">
    <subcellularLocation>
        <location evidence="1">Cell inner membrane</location>
        <topology evidence="1">Multi-pass membrane protein</topology>
    </subcellularLocation>
    <subcellularLocation>
        <location evidence="9">Cell membrane</location>
        <topology evidence="9">Multi-pass membrane protein</topology>
    </subcellularLocation>
</comment>
<organism evidence="11 12">
    <name type="scientific">Corynebacterium hadale</name>
    <dbReference type="NCBI Taxonomy" id="2026255"/>
    <lineage>
        <taxon>Bacteria</taxon>
        <taxon>Bacillati</taxon>
        <taxon>Actinomycetota</taxon>
        <taxon>Actinomycetes</taxon>
        <taxon>Mycobacteriales</taxon>
        <taxon>Corynebacteriaceae</taxon>
        <taxon>Corynebacterium</taxon>
    </lineage>
</organism>
<comment type="similarity">
    <text evidence="2 9">Belongs to the ABC-2 integral membrane protein family.</text>
</comment>
<accession>A0ABX4HAJ9</accession>
<dbReference type="RefSeq" id="WP_095535481.1">
    <property type="nucleotide sequence ID" value="NZ_NSGO01000004.1"/>
</dbReference>
<dbReference type="EMBL" id="NSGO01000004">
    <property type="protein sequence ID" value="PAT06366.1"/>
    <property type="molecule type" value="Genomic_DNA"/>
</dbReference>
<protein>
    <recommendedName>
        <fullName evidence="9">Transport permease protein</fullName>
    </recommendedName>
</protein>
<evidence type="ECO:0000256" key="2">
    <source>
        <dbReference type="ARBA" id="ARBA00007783"/>
    </source>
</evidence>
<feature type="transmembrane region" description="Helical" evidence="9">
    <location>
        <begin position="223"/>
        <end position="242"/>
    </location>
</feature>
<feature type="transmembrane region" description="Helical" evidence="9">
    <location>
        <begin position="82"/>
        <end position="103"/>
    </location>
</feature>
<sequence>MSRHRKDAANTYTVPVSQVRQKASGGLAPDAAVVSRANLTTVAARPPIVQYLGELWERRHFIVFDARSKAFKSSRNMILGRAWLIIQPLLDIMVYALIFGIVLKTSRGIDNFLGYLTIGVVFFKFFSSGISSGSNLIQSSRGLISSFSFPKAALPIATTIRQFIDNLIPAIVAVILAFLFQFPSGPSWHVVLIVPLYVLLHLMILGCEFIVARATAFIPDLRAIVGVLTRALFFTSGVFFSIDRFDSSPTAAAIMNNNPGYIFLQACRDVTIYNTLPSLSIWVHLLCWTFGLTIFGFIYFWFAEERYAGVQ</sequence>
<dbReference type="PANTHER" id="PTHR30413:SF8">
    <property type="entry name" value="TRANSPORT PERMEASE PROTEIN"/>
    <property type="match status" value="1"/>
</dbReference>
<keyword evidence="6 9" id="KW-0812">Transmembrane</keyword>
<evidence type="ECO:0000259" key="10">
    <source>
        <dbReference type="PROSITE" id="PS51012"/>
    </source>
</evidence>
<evidence type="ECO:0000256" key="1">
    <source>
        <dbReference type="ARBA" id="ARBA00004429"/>
    </source>
</evidence>
<dbReference type="PROSITE" id="PS51012">
    <property type="entry name" value="ABC_TM2"/>
    <property type="match status" value="1"/>
</dbReference>
<dbReference type="InterPro" id="IPR013525">
    <property type="entry name" value="ABC2_TM"/>
</dbReference>
<comment type="caution">
    <text evidence="11">The sequence shown here is derived from an EMBL/GenBank/DDBJ whole genome shotgun (WGS) entry which is preliminary data.</text>
</comment>
<feature type="transmembrane region" description="Helical" evidence="9">
    <location>
        <begin position="115"/>
        <end position="137"/>
    </location>
</feature>
<evidence type="ECO:0000256" key="8">
    <source>
        <dbReference type="ARBA" id="ARBA00023136"/>
    </source>
</evidence>
<evidence type="ECO:0000256" key="3">
    <source>
        <dbReference type="ARBA" id="ARBA00022448"/>
    </source>
</evidence>
<gene>
    <name evidence="11" type="ORF">CKJ81_05305</name>
</gene>
<keyword evidence="5" id="KW-0997">Cell inner membrane</keyword>
<reference evidence="11 12" key="1">
    <citation type="submission" date="2017-08" db="EMBL/GenBank/DDBJ databases">
        <title>Whole genome sequences of 6 clinical strains closest to Corynebacterium imitans.</title>
        <authorList>
            <person name="Bernier A.-M."/>
            <person name="Burdz T."/>
            <person name="Bernard K."/>
        </authorList>
    </citation>
    <scope>NUCLEOTIDE SEQUENCE [LARGE SCALE GENOMIC DNA]</scope>
    <source>
        <strain evidence="11 12">NML93-0607</strain>
    </source>
</reference>
<keyword evidence="12" id="KW-1185">Reference proteome</keyword>
<evidence type="ECO:0000256" key="5">
    <source>
        <dbReference type="ARBA" id="ARBA00022519"/>
    </source>
</evidence>
<evidence type="ECO:0000256" key="7">
    <source>
        <dbReference type="ARBA" id="ARBA00022989"/>
    </source>
</evidence>
<feature type="domain" description="ABC transmembrane type-2" evidence="10">
    <location>
        <begin position="79"/>
        <end position="303"/>
    </location>
</feature>
<keyword evidence="3 9" id="KW-0813">Transport</keyword>